<dbReference type="PANTHER" id="PTHR40265">
    <property type="entry name" value="BLL2707 PROTEIN"/>
    <property type="match status" value="1"/>
</dbReference>
<sequence>MSFVLPVDHVVVLVPDLVAAGSAFEAAGFDVTPQTRHSPAMGTANRCVMLEGGCYIEIMGIVAETPANATWRNLLGKGPGIRGFALRSADIEVSALELASLGIAAEPVRHFSRMTDDGELRFSITRIEPSATPGLQCLVCQHHTAELLWLPQTMVHANGVSQLVSVALPGAGSLAVFPPDESRQGVAIAAGAGRLIFAGRQPQYHDLRSICGVEIEVAAA</sequence>
<proteinExistence type="predicted"/>
<dbReference type="Pfam" id="PF13468">
    <property type="entry name" value="Glyoxalase_3"/>
    <property type="match status" value="1"/>
</dbReference>
<dbReference type="InterPro" id="IPR025870">
    <property type="entry name" value="Glyoxalase-like_dom"/>
</dbReference>
<evidence type="ECO:0000313" key="2">
    <source>
        <dbReference type="EMBL" id="TWF52356.1"/>
    </source>
</evidence>
<keyword evidence="3" id="KW-1185">Reference proteome</keyword>
<dbReference type="AlphaFoldDB" id="A0A561QPZ2"/>
<dbReference type="SUPFAM" id="SSF54593">
    <property type="entry name" value="Glyoxalase/Bleomycin resistance protein/Dihydroxybiphenyl dioxygenase"/>
    <property type="match status" value="1"/>
</dbReference>
<organism evidence="2 3">
    <name type="scientific">Neorhizobium alkalisoli</name>
    <dbReference type="NCBI Taxonomy" id="528178"/>
    <lineage>
        <taxon>Bacteria</taxon>
        <taxon>Pseudomonadati</taxon>
        <taxon>Pseudomonadota</taxon>
        <taxon>Alphaproteobacteria</taxon>
        <taxon>Hyphomicrobiales</taxon>
        <taxon>Rhizobiaceae</taxon>
        <taxon>Rhizobium/Agrobacterium group</taxon>
        <taxon>Neorhizobium</taxon>
    </lineage>
</organism>
<name>A0A561QPZ2_9HYPH</name>
<dbReference type="PANTHER" id="PTHR40265:SF1">
    <property type="entry name" value="GLYOXALASE-LIKE DOMAIN-CONTAINING PROTEIN"/>
    <property type="match status" value="1"/>
</dbReference>
<protein>
    <submittedName>
        <fullName evidence="2">Glyoxalase-like protein</fullName>
    </submittedName>
</protein>
<accession>A0A561QPZ2</accession>
<dbReference type="EMBL" id="VIWP01000005">
    <property type="protein sequence ID" value="TWF52356.1"/>
    <property type="molecule type" value="Genomic_DNA"/>
</dbReference>
<feature type="domain" description="Glyoxalase-like" evidence="1">
    <location>
        <begin position="7"/>
        <end position="167"/>
    </location>
</feature>
<dbReference type="InterPro" id="IPR029068">
    <property type="entry name" value="Glyas_Bleomycin-R_OHBP_Dase"/>
</dbReference>
<evidence type="ECO:0000259" key="1">
    <source>
        <dbReference type="Pfam" id="PF13468"/>
    </source>
</evidence>
<comment type="caution">
    <text evidence="2">The sequence shown here is derived from an EMBL/GenBank/DDBJ whole genome shotgun (WGS) entry which is preliminary data.</text>
</comment>
<dbReference type="Gene3D" id="3.10.180.10">
    <property type="entry name" value="2,3-Dihydroxybiphenyl 1,2-Dioxygenase, domain 1"/>
    <property type="match status" value="1"/>
</dbReference>
<gene>
    <name evidence="2" type="ORF">FHW37_105460</name>
</gene>
<reference evidence="2 3" key="1">
    <citation type="submission" date="2019-06" db="EMBL/GenBank/DDBJ databases">
        <title>Sorghum-associated microbial communities from plants grown in Nebraska, USA.</title>
        <authorList>
            <person name="Schachtman D."/>
        </authorList>
    </citation>
    <scope>NUCLEOTIDE SEQUENCE [LARGE SCALE GENOMIC DNA]</scope>
    <source>
        <strain evidence="2 3">1225</strain>
    </source>
</reference>
<dbReference type="RefSeq" id="WP_145640069.1">
    <property type="nucleotide sequence ID" value="NZ_VIWP01000005.1"/>
</dbReference>
<dbReference type="Proteomes" id="UP000320653">
    <property type="component" value="Unassembled WGS sequence"/>
</dbReference>
<evidence type="ECO:0000313" key="3">
    <source>
        <dbReference type="Proteomes" id="UP000320653"/>
    </source>
</evidence>
<dbReference type="OrthoDB" id="9812467at2"/>